<feature type="transmembrane region" description="Helical" evidence="10">
    <location>
        <begin position="112"/>
        <end position="134"/>
    </location>
</feature>
<evidence type="ECO:0000256" key="6">
    <source>
        <dbReference type="ARBA" id="ARBA00023053"/>
    </source>
</evidence>
<evidence type="ECO:0000256" key="2">
    <source>
        <dbReference type="ARBA" id="ARBA00022448"/>
    </source>
</evidence>
<comment type="subcellular location">
    <subcellularLocation>
        <location evidence="1">Cell membrane</location>
        <topology evidence="1">Multi-pass membrane protein</topology>
    </subcellularLocation>
</comment>
<proteinExistence type="predicted"/>
<keyword evidence="4 10" id="KW-0812">Transmembrane</keyword>
<evidence type="ECO:0000256" key="4">
    <source>
        <dbReference type="ARBA" id="ARBA00022692"/>
    </source>
</evidence>
<reference evidence="12 13" key="1">
    <citation type="submission" date="2019-09" db="EMBL/GenBank/DDBJ databases">
        <title>Nocardioides panacisoli sp. nov., isolated from the soil of a ginseng field.</title>
        <authorList>
            <person name="Cho C."/>
        </authorList>
    </citation>
    <scope>NUCLEOTIDE SEQUENCE [LARGE SCALE GENOMIC DNA]</scope>
    <source>
        <strain evidence="12 13">BN130099</strain>
    </source>
</reference>
<dbReference type="EMBL" id="VUJV01000003">
    <property type="protein sequence ID" value="KAA1419503.1"/>
    <property type="molecule type" value="Genomic_DNA"/>
</dbReference>
<accession>A0A5B1LFR8</accession>
<dbReference type="RefSeq" id="WP_149728837.1">
    <property type="nucleotide sequence ID" value="NZ_VUJV01000003.1"/>
</dbReference>
<feature type="transmembrane region" description="Helical" evidence="10">
    <location>
        <begin position="54"/>
        <end position="76"/>
    </location>
</feature>
<evidence type="ECO:0000256" key="1">
    <source>
        <dbReference type="ARBA" id="ARBA00004651"/>
    </source>
</evidence>
<feature type="domain" description="UBP-type" evidence="11">
    <location>
        <begin position="540"/>
        <end position="623"/>
    </location>
</feature>
<dbReference type="Gene3D" id="3.30.40.10">
    <property type="entry name" value="Zinc/RING finger domain, C3HC4 (zinc finger)"/>
    <property type="match status" value="1"/>
</dbReference>
<dbReference type="InterPro" id="IPR006153">
    <property type="entry name" value="Cation/H_exchanger_TM"/>
</dbReference>
<evidence type="ECO:0000256" key="9">
    <source>
        <dbReference type="ARBA" id="ARBA00023201"/>
    </source>
</evidence>
<comment type="caution">
    <text evidence="12">The sequence shown here is derived from an EMBL/GenBank/DDBJ whole genome shotgun (WGS) entry which is preliminary data.</text>
</comment>
<dbReference type="GO" id="GO:0098719">
    <property type="term" value="P:sodium ion import across plasma membrane"/>
    <property type="evidence" value="ECO:0007669"/>
    <property type="project" value="TreeGrafter"/>
</dbReference>
<evidence type="ECO:0000313" key="12">
    <source>
        <dbReference type="EMBL" id="KAA1419503.1"/>
    </source>
</evidence>
<feature type="transmembrane region" description="Helical" evidence="10">
    <location>
        <begin position="83"/>
        <end position="106"/>
    </location>
</feature>
<evidence type="ECO:0000259" key="11">
    <source>
        <dbReference type="PROSITE" id="PS50271"/>
    </source>
</evidence>
<gene>
    <name evidence="12" type="ORF">F0U44_13830</name>
</gene>
<dbReference type="PANTHER" id="PTHR10110:SF86">
    <property type="entry name" value="SODIUM_HYDROGEN EXCHANGER 7"/>
    <property type="match status" value="1"/>
</dbReference>
<dbReference type="InterPro" id="IPR018422">
    <property type="entry name" value="Cation/H_exchanger_CPA1"/>
</dbReference>
<reference evidence="12 13" key="2">
    <citation type="submission" date="2019-09" db="EMBL/GenBank/DDBJ databases">
        <authorList>
            <person name="Jin C."/>
        </authorList>
    </citation>
    <scope>NUCLEOTIDE SEQUENCE [LARGE SCALE GENOMIC DNA]</scope>
    <source>
        <strain evidence="12 13">BN130099</strain>
    </source>
</reference>
<dbReference type="Proteomes" id="UP000325003">
    <property type="component" value="Unassembled WGS sequence"/>
</dbReference>
<keyword evidence="13" id="KW-1185">Reference proteome</keyword>
<keyword evidence="9" id="KW-0739">Sodium transport</keyword>
<dbReference type="InterPro" id="IPR013083">
    <property type="entry name" value="Znf_RING/FYVE/PHD"/>
</dbReference>
<feature type="transmembrane region" description="Helical" evidence="10">
    <location>
        <begin position="155"/>
        <end position="178"/>
    </location>
</feature>
<evidence type="ECO:0000256" key="8">
    <source>
        <dbReference type="ARBA" id="ARBA00023136"/>
    </source>
</evidence>
<feature type="transmembrane region" description="Helical" evidence="10">
    <location>
        <begin position="380"/>
        <end position="401"/>
    </location>
</feature>
<dbReference type="GO" id="GO:0051453">
    <property type="term" value="P:regulation of intracellular pH"/>
    <property type="evidence" value="ECO:0007669"/>
    <property type="project" value="TreeGrafter"/>
</dbReference>
<evidence type="ECO:0000256" key="3">
    <source>
        <dbReference type="ARBA" id="ARBA00022475"/>
    </source>
</evidence>
<feature type="transmembrane region" description="Helical" evidence="10">
    <location>
        <begin position="303"/>
        <end position="326"/>
    </location>
</feature>
<dbReference type="SUPFAM" id="SSF57850">
    <property type="entry name" value="RING/U-box"/>
    <property type="match status" value="1"/>
</dbReference>
<keyword evidence="2" id="KW-0813">Transport</keyword>
<dbReference type="AlphaFoldDB" id="A0A5B1LFR8"/>
<keyword evidence="6" id="KW-0915">Sodium</keyword>
<evidence type="ECO:0000313" key="13">
    <source>
        <dbReference type="Proteomes" id="UP000325003"/>
    </source>
</evidence>
<keyword evidence="8 10" id="KW-0472">Membrane</keyword>
<dbReference type="PANTHER" id="PTHR10110">
    <property type="entry name" value="SODIUM/HYDROGEN EXCHANGER"/>
    <property type="match status" value="1"/>
</dbReference>
<feature type="transmembrane region" description="Helical" evidence="10">
    <location>
        <begin position="271"/>
        <end position="291"/>
    </location>
</feature>
<keyword evidence="3" id="KW-1003">Cell membrane</keyword>
<organism evidence="12 13">
    <name type="scientific">Nocardioides humilatus</name>
    <dbReference type="NCBI Taxonomy" id="2607660"/>
    <lineage>
        <taxon>Bacteria</taxon>
        <taxon>Bacillati</taxon>
        <taxon>Actinomycetota</taxon>
        <taxon>Actinomycetes</taxon>
        <taxon>Propionibacteriales</taxon>
        <taxon>Nocardioidaceae</taxon>
        <taxon>Nocardioides</taxon>
    </lineage>
</organism>
<feature type="transmembrane region" description="Helical" evidence="10">
    <location>
        <begin position="184"/>
        <end position="202"/>
    </location>
</feature>
<evidence type="ECO:0000256" key="7">
    <source>
        <dbReference type="ARBA" id="ARBA00023065"/>
    </source>
</evidence>
<dbReference type="Pfam" id="PF00999">
    <property type="entry name" value="Na_H_Exchanger"/>
    <property type="match status" value="1"/>
</dbReference>
<dbReference type="Gene3D" id="6.10.140.1330">
    <property type="match status" value="1"/>
</dbReference>
<sequence length="623" mass="66285">MEIAFLLVAVAVTVLAVTAIAGRVGFAPPIPLILVGWAGSYVPGVPTIHLEPEVVLLGLLPPLLYAAAIGTSLVDFNANRRPILLLSVGLVAFTTIGAAIVVHAILPEVGWPAAFAIGAVVAPPDAVAATAIGRRIGLPRRVVTILEGESLLNDATALVALRTAIASIGAAGAMAPAWEIGLDFVVAAGGGLLVGFATFLLIAKIRRHVTDPLLDTGISLVIPYAAYIAAEKIEASGVVAVVVAGLLLGHKAPILQTAQSRIAERMNWRTLAFMLENTVFLLIGLQARWLVDEVRASALPTGTIVGVCLATLGAVIVLRMAWVFAARYLLIRPGPDPVTGQRPPASYTFLIGWAGMRGVVTLAAAFVIPEDVDHREVLLMIAFTVVAGTLLLQGMSLGWLARRLRVPSPDPMDDALARATLLQQASKASHQVLEELDGDDPYGVADLIRQRIEQRNFAAWERLGTTAGEESPAALYSRVRQEMIDAERGRVLEIRSTGAVASEVVSDVLAMLDIEESMLDAAEEERADVEAVRVSRPSGAACDHLLSAPLFEPEALNGCPECIKIGSRWVSLRMCLTCGTVGCCDSSPHRHATAHFHETAHPVMRSVEPGEDWRWCYVHHLTA</sequence>
<dbReference type="GO" id="GO:0015386">
    <property type="term" value="F:potassium:proton antiporter activity"/>
    <property type="evidence" value="ECO:0007669"/>
    <property type="project" value="TreeGrafter"/>
</dbReference>
<dbReference type="Pfam" id="PF02148">
    <property type="entry name" value="zf-UBP"/>
    <property type="match status" value="1"/>
</dbReference>
<dbReference type="InterPro" id="IPR001607">
    <property type="entry name" value="Znf_UBP"/>
</dbReference>
<evidence type="ECO:0000256" key="10">
    <source>
        <dbReference type="SAM" id="Phobius"/>
    </source>
</evidence>
<protein>
    <submittedName>
        <fullName evidence="12">Sodium:proton antiporter</fullName>
    </submittedName>
</protein>
<dbReference type="PROSITE" id="PS50271">
    <property type="entry name" value="ZF_UBP"/>
    <property type="match status" value="1"/>
</dbReference>
<name>A0A5B1LFR8_9ACTN</name>
<keyword evidence="7" id="KW-0406">Ion transport</keyword>
<dbReference type="GO" id="GO:0008270">
    <property type="term" value="F:zinc ion binding"/>
    <property type="evidence" value="ECO:0007669"/>
    <property type="project" value="InterPro"/>
</dbReference>
<feature type="transmembrane region" description="Helical" evidence="10">
    <location>
        <begin position="347"/>
        <end position="368"/>
    </location>
</feature>
<evidence type="ECO:0000256" key="5">
    <source>
        <dbReference type="ARBA" id="ARBA00022989"/>
    </source>
</evidence>
<dbReference type="GO" id="GO:0005886">
    <property type="term" value="C:plasma membrane"/>
    <property type="evidence" value="ECO:0007669"/>
    <property type="project" value="UniProtKB-SubCell"/>
</dbReference>
<keyword evidence="5 10" id="KW-1133">Transmembrane helix</keyword>
<dbReference type="GO" id="GO:0015385">
    <property type="term" value="F:sodium:proton antiporter activity"/>
    <property type="evidence" value="ECO:0007669"/>
    <property type="project" value="InterPro"/>
</dbReference>